<dbReference type="AlphaFoldDB" id="A0A6A6NNH0"/>
<evidence type="ECO:0000313" key="2">
    <source>
        <dbReference type="EMBL" id="KAF2453199.1"/>
    </source>
</evidence>
<keyword evidence="1" id="KW-0732">Signal</keyword>
<feature type="chain" id="PRO_5025456745" evidence="1">
    <location>
        <begin position="19"/>
        <end position="140"/>
    </location>
</feature>
<evidence type="ECO:0000313" key="3">
    <source>
        <dbReference type="Proteomes" id="UP000799766"/>
    </source>
</evidence>
<feature type="signal peptide" evidence="1">
    <location>
        <begin position="1"/>
        <end position="18"/>
    </location>
</feature>
<organism evidence="2 3">
    <name type="scientific">Lineolata rhizophorae</name>
    <dbReference type="NCBI Taxonomy" id="578093"/>
    <lineage>
        <taxon>Eukaryota</taxon>
        <taxon>Fungi</taxon>
        <taxon>Dikarya</taxon>
        <taxon>Ascomycota</taxon>
        <taxon>Pezizomycotina</taxon>
        <taxon>Dothideomycetes</taxon>
        <taxon>Dothideomycetes incertae sedis</taxon>
        <taxon>Lineolatales</taxon>
        <taxon>Lineolataceae</taxon>
        <taxon>Lineolata</taxon>
    </lineage>
</organism>
<keyword evidence="3" id="KW-1185">Reference proteome</keyword>
<dbReference type="EMBL" id="MU001699">
    <property type="protein sequence ID" value="KAF2453199.1"/>
    <property type="molecule type" value="Genomic_DNA"/>
</dbReference>
<accession>A0A6A6NNH0</accession>
<gene>
    <name evidence="2" type="ORF">BDY21DRAFT_142979</name>
</gene>
<sequence length="140" mass="14914">MKVNAILVTVLMAGVATALKKPHGETSPNPLAVRNVMKKPHGAPAEARRLSVKRDDDDLDDLIDDALEDDDYYCGTDDTCAECYGEGNIECLPTVGSSIGCFDPTNDEQCCADATYCFGDGCCGSIVSWLLVHFDGSIGC</sequence>
<proteinExistence type="predicted"/>
<reference evidence="2" key="1">
    <citation type="journal article" date="2020" name="Stud. Mycol.">
        <title>101 Dothideomycetes genomes: a test case for predicting lifestyles and emergence of pathogens.</title>
        <authorList>
            <person name="Haridas S."/>
            <person name="Albert R."/>
            <person name="Binder M."/>
            <person name="Bloem J."/>
            <person name="Labutti K."/>
            <person name="Salamov A."/>
            <person name="Andreopoulos B."/>
            <person name="Baker S."/>
            <person name="Barry K."/>
            <person name="Bills G."/>
            <person name="Bluhm B."/>
            <person name="Cannon C."/>
            <person name="Castanera R."/>
            <person name="Culley D."/>
            <person name="Daum C."/>
            <person name="Ezra D."/>
            <person name="Gonzalez J."/>
            <person name="Henrissat B."/>
            <person name="Kuo A."/>
            <person name="Liang C."/>
            <person name="Lipzen A."/>
            <person name="Lutzoni F."/>
            <person name="Magnuson J."/>
            <person name="Mondo S."/>
            <person name="Nolan M."/>
            <person name="Ohm R."/>
            <person name="Pangilinan J."/>
            <person name="Park H.-J."/>
            <person name="Ramirez L."/>
            <person name="Alfaro M."/>
            <person name="Sun H."/>
            <person name="Tritt A."/>
            <person name="Yoshinaga Y."/>
            <person name="Zwiers L.-H."/>
            <person name="Turgeon B."/>
            <person name="Goodwin S."/>
            <person name="Spatafora J."/>
            <person name="Crous P."/>
            <person name="Grigoriev I."/>
        </authorList>
    </citation>
    <scope>NUCLEOTIDE SEQUENCE</scope>
    <source>
        <strain evidence="2">ATCC 16933</strain>
    </source>
</reference>
<protein>
    <submittedName>
        <fullName evidence="2">Uncharacterized protein</fullName>
    </submittedName>
</protein>
<evidence type="ECO:0000256" key="1">
    <source>
        <dbReference type="SAM" id="SignalP"/>
    </source>
</evidence>
<dbReference type="Proteomes" id="UP000799766">
    <property type="component" value="Unassembled WGS sequence"/>
</dbReference>
<name>A0A6A6NNH0_9PEZI</name>